<dbReference type="Pfam" id="PF02826">
    <property type="entry name" value="2-Hacid_dh_C"/>
    <property type="match status" value="1"/>
</dbReference>
<dbReference type="STRING" id="2903.R1BHZ3"/>
<evidence type="ECO:0000256" key="4">
    <source>
        <dbReference type="RuleBase" id="RU003719"/>
    </source>
</evidence>
<evidence type="ECO:0000256" key="3">
    <source>
        <dbReference type="ARBA" id="ARBA00023027"/>
    </source>
</evidence>
<comment type="similarity">
    <text evidence="1 4">Belongs to the D-isomer specific 2-hydroxyacid dehydrogenase family.</text>
</comment>
<evidence type="ECO:0000259" key="6">
    <source>
        <dbReference type="Pfam" id="PF02826"/>
    </source>
</evidence>
<dbReference type="InterPro" id="IPR006140">
    <property type="entry name" value="D-isomer_DH_NAD-bd"/>
</dbReference>
<organism evidence="7 8">
    <name type="scientific">Emiliania huxleyi (strain CCMP1516)</name>
    <dbReference type="NCBI Taxonomy" id="280463"/>
    <lineage>
        <taxon>Eukaryota</taxon>
        <taxon>Haptista</taxon>
        <taxon>Haptophyta</taxon>
        <taxon>Prymnesiophyceae</taxon>
        <taxon>Isochrysidales</taxon>
        <taxon>Noelaerhabdaceae</taxon>
        <taxon>Emiliania</taxon>
    </lineage>
</organism>
<dbReference type="InterPro" id="IPR006139">
    <property type="entry name" value="D-isomer_2_OHA_DH_cat_dom"/>
</dbReference>
<dbReference type="PANTHER" id="PTHR43026:SF1">
    <property type="entry name" value="2-HYDROXYACID DEHYDROGENASE HOMOLOG 1-RELATED"/>
    <property type="match status" value="1"/>
</dbReference>
<evidence type="ECO:0000256" key="1">
    <source>
        <dbReference type="ARBA" id="ARBA00005854"/>
    </source>
</evidence>
<sequence length="310" mass="32820">MECWSAKFSSVKMIEASLSPVTASLANGCDAVCAFVNDDCGAETLEALAACGVGCVAMRCAGYDRVDLSMAESLGIVVLRVPAYSPHSAEPQRSFACMTRLSKRTRQHMFAGNYALSGLVGFDMHGKTCGIIGTGLIGRCTAAILLGMGCRVLAYDPFPNQTARDMGIEYVELEELLASSRSALCGQDETRHLINKHTISLLKPGAMIINTSRGGLLDTAAAVEGLDSRKIGALGMDVYEEEGGVDAGRRRVAQVLGALASRPNVLVTPHMAFLTADALEAIAEVTAENLAEFVASRHDPSLTFTNQVLP</sequence>
<reference evidence="8" key="1">
    <citation type="journal article" date="2013" name="Nature">
        <title>Pan genome of the phytoplankton Emiliania underpins its global distribution.</title>
        <authorList>
            <person name="Read B.A."/>
            <person name="Kegel J."/>
            <person name="Klute M.J."/>
            <person name="Kuo A."/>
            <person name="Lefebvre S.C."/>
            <person name="Maumus F."/>
            <person name="Mayer C."/>
            <person name="Miller J."/>
            <person name="Monier A."/>
            <person name="Salamov A."/>
            <person name="Young J."/>
            <person name="Aguilar M."/>
            <person name="Claverie J.M."/>
            <person name="Frickenhaus S."/>
            <person name="Gonzalez K."/>
            <person name="Herman E.K."/>
            <person name="Lin Y.C."/>
            <person name="Napier J."/>
            <person name="Ogata H."/>
            <person name="Sarno A.F."/>
            <person name="Shmutz J."/>
            <person name="Schroeder D."/>
            <person name="de Vargas C."/>
            <person name="Verret F."/>
            <person name="von Dassow P."/>
            <person name="Valentin K."/>
            <person name="Van de Peer Y."/>
            <person name="Wheeler G."/>
            <person name="Dacks J.B."/>
            <person name="Delwiche C.F."/>
            <person name="Dyhrman S.T."/>
            <person name="Glockner G."/>
            <person name="John U."/>
            <person name="Richards T."/>
            <person name="Worden A.Z."/>
            <person name="Zhang X."/>
            <person name="Grigoriev I.V."/>
            <person name="Allen A.E."/>
            <person name="Bidle K."/>
            <person name="Borodovsky M."/>
            <person name="Bowler C."/>
            <person name="Brownlee C."/>
            <person name="Cock J.M."/>
            <person name="Elias M."/>
            <person name="Gladyshev V.N."/>
            <person name="Groth M."/>
            <person name="Guda C."/>
            <person name="Hadaegh A."/>
            <person name="Iglesias-Rodriguez M.D."/>
            <person name="Jenkins J."/>
            <person name="Jones B.M."/>
            <person name="Lawson T."/>
            <person name="Leese F."/>
            <person name="Lindquist E."/>
            <person name="Lobanov A."/>
            <person name="Lomsadze A."/>
            <person name="Malik S.B."/>
            <person name="Marsh M.E."/>
            <person name="Mackinder L."/>
            <person name="Mock T."/>
            <person name="Mueller-Roeber B."/>
            <person name="Pagarete A."/>
            <person name="Parker M."/>
            <person name="Probert I."/>
            <person name="Quesneville H."/>
            <person name="Raines C."/>
            <person name="Rensing S.A."/>
            <person name="Riano-Pachon D.M."/>
            <person name="Richier S."/>
            <person name="Rokitta S."/>
            <person name="Shiraiwa Y."/>
            <person name="Soanes D.M."/>
            <person name="van der Giezen M."/>
            <person name="Wahlund T.M."/>
            <person name="Williams B."/>
            <person name="Wilson W."/>
            <person name="Wolfe G."/>
            <person name="Wurch L.L."/>
        </authorList>
    </citation>
    <scope>NUCLEOTIDE SEQUENCE</scope>
</reference>
<evidence type="ECO:0000313" key="8">
    <source>
        <dbReference type="Proteomes" id="UP000013827"/>
    </source>
</evidence>
<dbReference type="PANTHER" id="PTHR43026">
    <property type="entry name" value="2-HYDROXYACID DEHYDROGENASE HOMOLOG 1-RELATED"/>
    <property type="match status" value="1"/>
</dbReference>
<evidence type="ECO:0000259" key="5">
    <source>
        <dbReference type="Pfam" id="PF00389"/>
    </source>
</evidence>
<dbReference type="EnsemblProtists" id="EOD08982">
    <property type="protein sequence ID" value="EOD08982"/>
    <property type="gene ID" value="EMIHUDRAFT_216781"/>
</dbReference>
<dbReference type="GO" id="GO:0016616">
    <property type="term" value="F:oxidoreductase activity, acting on the CH-OH group of donors, NAD or NADP as acceptor"/>
    <property type="evidence" value="ECO:0007669"/>
    <property type="project" value="InterPro"/>
</dbReference>
<dbReference type="InterPro" id="IPR058205">
    <property type="entry name" value="D-LDH-like"/>
</dbReference>
<dbReference type="Pfam" id="PF00389">
    <property type="entry name" value="2-Hacid_dh"/>
    <property type="match status" value="1"/>
</dbReference>
<dbReference type="GO" id="GO:0051287">
    <property type="term" value="F:NAD binding"/>
    <property type="evidence" value="ECO:0007669"/>
    <property type="project" value="InterPro"/>
</dbReference>
<reference evidence="7" key="2">
    <citation type="submission" date="2024-10" db="UniProtKB">
        <authorList>
            <consortium name="EnsemblProtists"/>
        </authorList>
    </citation>
    <scope>IDENTIFICATION</scope>
</reference>
<dbReference type="Gene3D" id="3.40.50.720">
    <property type="entry name" value="NAD(P)-binding Rossmann-like Domain"/>
    <property type="match status" value="2"/>
</dbReference>
<dbReference type="KEGG" id="ehx:EMIHUDRAFT_216781"/>
<dbReference type="SUPFAM" id="SSF51735">
    <property type="entry name" value="NAD(P)-binding Rossmann-fold domains"/>
    <property type="match status" value="1"/>
</dbReference>
<dbReference type="PROSITE" id="PS00671">
    <property type="entry name" value="D_2_HYDROXYACID_DH_3"/>
    <property type="match status" value="1"/>
</dbReference>
<evidence type="ECO:0000256" key="2">
    <source>
        <dbReference type="ARBA" id="ARBA00023002"/>
    </source>
</evidence>
<dbReference type="PaxDb" id="2903-EOD08982"/>
<accession>A0A0D3ICJ7</accession>
<dbReference type="RefSeq" id="XP_005761411.1">
    <property type="nucleotide sequence ID" value="XM_005761354.1"/>
</dbReference>
<proteinExistence type="inferred from homology"/>
<dbReference type="InterPro" id="IPR036291">
    <property type="entry name" value="NAD(P)-bd_dom_sf"/>
</dbReference>
<feature type="domain" description="D-isomer specific 2-hydroxyacid dehydrogenase catalytic" evidence="5">
    <location>
        <begin position="10"/>
        <end position="298"/>
    </location>
</feature>
<protein>
    <recommendedName>
        <fullName evidence="9">D-lactate dehydrogenase</fullName>
    </recommendedName>
</protein>
<dbReference type="Proteomes" id="UP000013827">
    <property type="component" value="Unassembled WGS sequence"/>
</dbReference>
<evidence type="ECO:0000313" key="7">
    <source>
        <dbReference type="EnsemblProtists" id="EOD08982"/>
    </source>
</evidence>
<dbReference type="AlphaFoldDB" id="A0A0D3ICJ7"/>
<name>A0A0D3ICJ7_EMIH1</name>
<evidence type="ECO:0008006" key="9">
    <source>
        <dbReference type="Google" id="ProtNLM"/>
    </source>
</evidence>
<dbReference type="SUPFAM" id="SSF52283">
    <property type="entry name" value="Formate/glycerate dehydrogenase catalytic domain-like"/>
    <property type="match status" value="1"/>
</dbReference>
<keyword evidence="2 4" id="KW-0560">Oxidoreductase</keyword>
<dbReference type="HOGENOM" id="CLU_019796_1_1_1"/>
<keyword evidence="3" id="KW-0520">NAD</keyword>
<dbReference type="OMA" id="GIFYADC"/>
<keyword evidence="8" id="KW-1185">Reference proteome</keyword>
<dbReference type="eggNOG" id="KOG0068">
    <property type="taxonomic scope" value="Eukaryota"/>
</dbReference>
<dbReference type="InterPro" id="IPR029753">
    <property type="entry name" value="D-isomer_DH_CS"/>
</dbReference>
<feature type="domain" description="D-isomer specific 2-hydroxyacid dehydrogenase NAD-binding" evidence="6">
    <location>
        <begin position="99"/>
        <end position="272"/>
    </location>
</feature>
<dbReference type="GeneID" id="17255133"/>